<evidence type="ECO:0000313" key="1">
    <source>
        <dbReference type="EMBL" id="KAI8038790.1"/>
    </source>
</evidence>
<evidence type="ECO:0000313" key="2">
    <source>
        <dbReference type="Proteomes" id="UP001059596"/>
    </source>
</evidence>
<protein>
    <submittedName>
        <fullName evidence="1">Uncharacterized protein</fullName>
    </submittedName>
</protein>
<reference evidence="1" key="1">
    <citation type="journal article" date="2023" name="Genome Biol. Evol.">
        <title>Long-read-based Genome Assembly of Drosophila gunungcola Reveals Fewer Chemosensory Genes in Flower-breeding Species.</title>
        <authorList>
            <person name="Negi A."/>
            <person name="Liao B.Y."/>
            <person name="Yeh S.D."/>
        </authorList>
    </citation>
    <scope>NUCLEOTIDE SEQUENCE</scope>
    <source>
        <strain evidence="1">Sukarami</strain>
    </source>
</reference>
<sequence length="97" mass="10656">MWSLVVSSLLRPLEHFEWKHIVHILARLFNGKTKANAAGKSCKRQAHALNESSGKRKMRGGQGNYTHILGNMICVKVSAVIKHSKSVIADVCVCAST</sequence>
<comment type="caution">
    <text evidence="1">The sequence shown here is derived from an EMBL/GenBank/DDBJ whole genome shotgun (WGS) entry which is preliminary data.</text>
</comment>
<dbReference type="EMBL" id="JAMKOV010000007">
    <property type="protein sequence ID" value="KAI8038790.1"/>
    <property type="molecule type" value="Genomic_DNA"/>
</dbReference>
<organism evidence="1 2">
    <name type="scientific">Drosophila gunungcola</name>
    <name type="common">fruit fly</name>
    <dbReference type="NCBI Taxonomy" id="103775"/>
    <lineage>
        <taxon>Eukaryota</taxon>
        <taxon>Metazoa</taxon>
        <taxon>Ecdysozoa</taxon>
        <taxon>Arthropoda</taxon>
        <taxon>Hexapoda</taxon>
        <taxon>Insecta</taxon>
        <taxon>Pterygota</taxon>
        <taxon>Neoptera</taxon>
        <taxon>Endopterygota</taxon>
        <taxon>Diptera</taxon>
        <taxon>Brachycera</taxon>
        <taxon>Muscomorpha</taxon>
        <taxon>Ephydroidea</taxon>
        <taxon>Drosophilidae</taxon>
        <taxon>Drosophila</taxon>
        <taxon>Sophophora</taxon>
    </lineage>
</organism>
<name>A0A9P9YLC0_9MUSC</name>
<proteinExistence type="predicted"/>
<keyword evidence="2" id="KW-1185">Reference proteome</keyword>
<gene>
    <name evidence="1" type="ORF">M5D96_008698</name>
</gene>
<dbReference type="Proteomes" id="UP001059596">
    <property type="component" value="Unassembled WGS sequence"/>
</dbReference>
<dbReference type="AlphaFoldDB" id="A0A9P9YLC0"/>
<accession>A0A9P9YLC0</accession>